<feature type="compositionally biased region" description="Low complexity" evidence="1">
    <location>
        <begin position="125"/>
        <end position="161"/>
    </location>
</feature>
<dbReference type="Proteomes" id="UP001372338">
    <property type="component" value="Unassembled WGS sequence"/>
</dbReference>
<feature type="compositionally biased region" description="Acidic residues" evidence="1">
    <location>
        <begin position="16"/>
        <end position="28"/>
    </location>
</feature>
<evidence type="ECO:0000313" key="2">
    <source>
        <dbReference type="EMBL" id="KAK7250944.1"/>
    </source>
</evidence>
<feature type="region of interest" description="Disordered" evidence="1">
    <location>
        <begin position="250"/>
        <end position="283"/>
    </location>
</feature>
<protein>
    <submittedName>
        <fullName evidence="2">Uncharacterized protein</fullName>
    </submittedName>
</protein>
<evidence type="ECO:0000313" key="3">
    <source>
        <dbReference type="Proteomes" id="UP001372338"/>
    </source>
</evidence>
<feature type="compositionally biased region" description="Low complexity" evidence="1">
    <location>
        <begin position="256"/>
        <end position="270"/>
    </location>
</feature>
<dbReference type="PANTHER" id="PTHR33922:SF2">
    <property type="entry name" value="OS07G0589600 PROTEIN"/>
    <property type="match status" value="1"/>
</dbReference>
<feature type="region of interest" description="Disordered" evidence="1">
    <location>
        <begin position="309"/>
        <end position="328"/>
    </location>
</feature>
<organism evidence="2 3">
    <name type="scientific">Crotalaria pallida</name>
    <name type="common">Smooth rattlebox</name>
    <name type="synonym">Crotalaria striata</name>
    <dbReference type="NCBI Taxonomy" id="3830"/>
    <lineage>
        <taxon>Eukaryota</taxon>
        <taxon>Viridiplantae</taxon>
        <taxon>Streptophyta</taxon>
        <taxon>Embryophyta</taxon>
        <taxon>Tracheophyta</taxon>
        <taxon>Spermatophyta</taxon>
        <taxon>Magnoliopsida</taxon>
        <taxon>eudicotyledons</taxon>
        <taxon>Gunneridae</taxon>
        <taxon>Pentapetalae</taxon>
        <taxon>rosids</taxon>
        <taxon>fabids</taxon>
        <taxon>Fabales</taxon>
        <taxon>Fabaceae</taxon>
        <taxon>Papilionoideae</taxon>
        <taxon>50 kb inversion clade</taxon>
        <taxon>genistoids sensu lato</taxon>
        <taxon>core genistoids</taxon>
        <taxon>Crotalarieae</taxon>
        <taxon>Crotalaria</taxon>
    </lineage>
</organism>
<feature type="compositionally biased region" description="Polar residues" evidence="1">
    <location>
        <begin position="98"/>
        <end position="107"/>
    </location>
</feature>
<dbReference type="AlphaFoldDB" id="A0AAN9HWZ7"/>
<feature type="compositionally biased region" description="Basic and acidic residues" evidence="1">
    <location>
        <begin position="1"/>
        <end position="15"/>
    </location>
</feature>
<dbReference type="EMBL" id="JAYWIO010000007">
    <property type="protein sequence ID" value="KAK7250944.1"/>
    <property type="molecule type" value="Genomic_DNA"/>
</dbReference>
<keyword evidence="3" id="KW-1185">Reference proteome</keyword>
<sequence length="379" mass="42819">MATNRDQEKWYHVKEEQEEEEDEDEEEEALSLCDLPNPITLLNIKDQDQDSSHVNYETTQEEFDFSSWNGLFPKEQEMCAADDVFFQGQMLPLHHSFKSNSGSLTKGNNHHNHSQSIIRSESLGRVSMSESRSNSSSRSSSVRSQNSSSSTISTTTTTRRISISKHRIQNQFHTHPSPKPQLKISGPMTRTSGRKSSSSSSAWEIFRIGVVPTPELGLQDLKIRSITTTMTATTTKPFLCGGDKNDVSIRDNSGISNSTSTKKSVKMMSNKTHHHHKDKSKSNNHHHVFKQFMSGCKCSVETVPSDIGMIKKGGTKRANKTESTTQHAPKEKVVVELKKQKHRQKLKQGKKAIMSRRRTFEWLKELHACHPDEEALLSN</sequence>
<comment type="caution">
    <text evidence="2">The sequence shown here is derived from an EMBL/GenBank/DDBJ whole genome shotgun (WGS) entry which is preliminary data.</text>
</comment>
<feature type="region of interest" description="Disordered" evidence="1">
    <location>
        <begin position="97"/>
        <end position="201"/>
    </location>
</feature>
<proteinExistence type="predicted"/>
<evidence type="ECO:0000256" key="1">
    <source>
        <dbReference type="SAM" id="MobiDB-lite"/>
    </source>
</evidence>
<feature type="region of interest" description="Disordered" evidence="1">
    <location>
        <begin position="1"/>
        <end position="28"/>
    </location>
</feature>
<name>A0AAN9HWZ7_CROPI</name>
<dbReference type="PANTHER" id="PTHR33922">
    <property type="entry name" value="OS01G0888066 PROTEIN-RELATED"/>
    <property type="match status" value="1"/>
</dbReference>
<feature type="compositionally biased region" description="Basic residues" evidence="1">
    <location>
        <begin position="271"/>
        <end position="283"/>
    </location>
</feature>
<reference evidence="2 3" key="1">
    <citation type="submission" date="2024-01" db="EMBL/GenBank/DDBJ databases">
        <title>The genomes of 5 underutilized Papilionoideae crops provide insights into root nodulation and disease resistanc.</title>
        <authorList>
            <person name="Yuan L."/>
        </authorList>
    </citation>
    <scope>NUCLEOTIDE SEQUENCE [LARGE SCALE GENOMIC DNA]</scope>
    <source>
        <strain evidence="2">ZHUSHIDOU_FW_LH</strain>
        <tissue evidence="2">Leaf</tissue>
    </source>
</reference>
<accession>A0AAN9HWZ7</accession>
<gene>
    <name evidence="2" type="ORF">RIF29_33738</name>
</gene>